<feature type="transmembrane region" description="Helical" evidence="6">
    <location>
        <begin position="148"/>
        <end position="173"/>
    </location>
</feature>
<evidence type="ECO:0000256" key="2">
    <source>
        <dbReference type="ARBA" id="ARBA00022448"/>
    </source>
</evidence>
<keyword evidence="4 6" id="KW-1133">Transmembrane helix</keyword>
<feature type="transmembrane region" description="Helical" evidence="6">
    <location>
        <begin position="437"/>
        <end position="458"/>
    </location>
</feature>
<keyword evidence="2" id="KW-0813">Transport</keyword>
<dbReference type="InterPro" id="IPR020846">
    <property type="entry name" value="MFS_dom"/>
</dbReference>
<feature type="transmembrane region" description="Helical" evidence="6">
    <location>
        <begin position="216"/>
        <end position="237"/>
    </location>
</feature>
<feature type="transmembrane region" description="Helical" evidence="6">
    <location>
        <begin position="287"/>
        <end position="307"/>
    </location>
</feature>
<dbReference type="PANTHER" id="PTHR43791">
    <property type="entry name" value="PERMEASE-RELATED"/>
    <property type="match status" value="1"/>
</dbReference>
<comment type="caution">
    <text evidence="8">The sequence shown here is derived from an EMBL/GenBank/DDBJ whole genome shotgun (WGS) entry which is preliminary data.</text>
</comment>
<dbReference type="Pfam" id="PF07690">
    <property type="entry name" value="MFS_1"/>
    <property type="match status" value="1"/>
</dbReference>
<evidence type="ECO:0000313" key="9">
    <source>
        <dbReference type="Proteomes" id="UP000279259"/>
    </source>
</evidence>
<dbReference type="FunFam" id="1.20.1250.20:FF:000057">
    <property type="entry name" value="MFS general substrate transporter"/>
    <property type="match status" value="1"/>
</dbReference>
<dbReference type="Proteomes" id="UP000279259">
    <property type="component" value="Unassembled WGS sequence"/>
</dbReference>
<reference evidence="8 9" key="1">
    <citation type="submission" date="2018-11" db="EMBL/GenBank/DDBJ databases">
        <title>Genome sequence of Saitozyma podzolica DSM 27192.</title>
        <authorList>
            <person name="Aliyu H."/>
            <person name="Gorte O."/>
            <person name="Ochsenreither K."/>
        </authorList>
    </citation>
    <scope>NUCLEOTIDE SEQUENCE [LARGE SCALE GENOMIC DNA]</scope>
    <source>
        <strain evidence="8 9">DSM 27192</strain>
    </source>
</reference>
<dbReference type="AlphaFoldDB" id="A0A427YR49"/>
<feature type="transmembrane region" description="Helical" evidence="6">
    <location>
        <begin position="121"/>
        <end position="142"/>
    </location>
</feature>
<comment type="subcellular location">
    <subcellularLocation>
        <location evidence="1">Membrane</location>
        <topology evidence="1">Multi-pass membrane protein</topology>
    </subcellularLocation>
</comment>
<evidence type="ECO:0000256" key="4">
    <source>
        <dbReference type="ARBA" id="ARBA00022989"/>
    </source>
</evidence>
<keyword evidence="5 6" id="KW-0472">Membrane</keyword>
<evidence type="ECO:0000256" key="1">
    <source>
        <dbReference type="ARBA" id="ARBA00004141"/>
    </source>
</evidence>
<keyword evidence="9" id="KW-1185">Reference proteome</keyword>
<feature type="transmembrane region" description="Helical" evidence="6">
    <location>
        <begin position="313"/>
        <end position="337"/>
    </location>
</feature>
<dbReference type="InterPro" id="IPR036259">
    <property type="entry name" value="MFS_trans_sf"/>
</dbReference>
<feature type="transmembrane region" description="Helical" evidence="6">
    <location>
        <begin position="375"/>
        <end position="398"/>
    </location>
</feature>
<accession>A0A427YR49</accession>
<evidence type="ECO:0000259" key="7">
    <source>
        <dbReference type="PROSITE" id="PS50850"/>
    </source>
</evidence>
<feature type="transmembrane region" description="Helical" evidence="6">
    <location>
        <begin position="51"/>
        <end position="68"/>
    </location>
</feature>
<dbReference type="PANTHER" id="PTHR43791:SF23">
    <property type="entry name" value="MAJOR FACILITATOR SUPERFAMILY (MFS) PROFILE DOMAIN-CONTAINING PROTEIN"/>
    <property type="match status" value="1"/>
</dbReference>
<feature type="transmembrane region" description="Helical" evidence="6">
    <location>
        <begin position="349"/>
        <end position="369"/>
    </location>
</feature>
<organism evidence="8 9">
    <name type="scientific">Saitozyma podzolica</name>
    <dbReference type="NCBI Taxonomy" id="1890683"/>
    <lineage>
        <taxon>Eukaryota</taxon>
        <taxon>Fungi</taxon>
        <taxon>Dikarya</taxon>
        <taxon>Basidiomycota</taxon>
        <taxon>Agaricomycotina</taxon>
        <taxon>Tremellomycetes</taxon>
        <taxon>Tremellales</taxon>
        <taxon>Trimorphomycetaceae</taxon>
        <taxon>Saitozyma</taxon>
    </lineage>
</organism>
<sequence>MDPTHIKEPSEKEAALVEEQTVEDHHSMPDSLRSLTEEERRNIEKRVVRKADLVIMPIIGLLYILNYVDRQNLSAAKLQGIMTDLHMSTTDFATAVAILFVGYLPFQIPSNLMITKVPRPGLYICVATVIWGTISACTAAVQSYGTLLLVRIILGFSEAVFFPGVIYLLSAWYTKNELGARIGGLYIGQQLGNAFGGLIAAGVLKLDGVHGIAGWRWLFIVEGVATVGIGSISAFVMPEWPYNAKMLKPIEREMAVWRLAREAGAAEGTEQIGTWKGFLIGLKDPKVYALIFCNMMGQVQGSIANFFPTIVKVLGYNSTVTLLLTAPPYIFAAFVYMAITWGSDRTKHIYWFIILPVSLSIVMYAIPMGTTNTGALYFAMMFMPWTSVAAQLLLYKTVNHHLPRPIAKRAATVAMLNSIGGISNVWTSYLWYAPPHYYAAFGALIAASVLFLITITGYKYYVRYQNKLLSGTPEQVKKAMRFGITQEQVDMGWRYEGF</sequence>
<gene>
    <name evidence="8" type="ORF">EHS25_007942</name>
</gene>
<proteinExistence type="predicted"/>
<feature type="domain" description="Major facilitator superfamily (MFS) profile" evidence="7">
    <location>
        <begin position="55"/>
        <end position="466"/>
    </location>
</feature>
<evidence type="ECO:0000256" key="3">
    <source>
        <dbReference type="ARBA" id="ARBA00022692"/>
    </source>
</evidence>
<dbReference type="PROSITE" id="PS50850">
    <property type="entry name" value="MFS"/>
    <property type="match status" value="1"/>
</dbReference>
<name>A0A427YR49_9TREE</name>
<evidence type="ECO:0000313" key="8">
    <source>
        <dbReference type="EMBL" id="RSH93584.1"/>
    </source>
</evidence>
<dbReference type="GO" id="GO:0022857">
    <property type="term" value="F:transmembrane transporter activity"/>
    <property type="evidence" value="ECO:0007669"/>
    <property type="project" value="InterPro"/>
</dbReference>
<feature type="transmembrane region" description="Helical" evidence="6">
    <location>
        <begin position="185"/>
        <end position="204"/>
    </location>
</feature>
<dbReference type="SUPFAM" id="SSF103473">
    <property type="entry name" value="MFS general substrate transporter"/>
    <property type="match status" value="1"/>
</dbReference>
<protein>
    <recommendedName>
        <fullName evidence="7">Major facilitator superfamily (MFS) profile domain-containing protein</fullName>
    </recommendedName>
</protein>
<dbReference type="GO" id="GO:0016020">
    <property type="term" value="C:membrane"/>
    <property type="evidence" value="ECO:0007669"/>
    <property type="project" value="UniProtKB-SubCell"/>
</dbReference>
<evidence type="ECO:0000256" key="6">
    <source>
        <dbReference type="SAM" id="Phobius"/>
    </source>
</evidence>
<feature type="transmembrane region" description="Helical" evidence="6">
    <location>
        <begin position="92"/>
        <end position="109"/>
    </location>
</feature>
<dbReference type="EMBL" id="RSCD01000004">
    <property type="protein sequence ID" value="RSH93584.1"/>
    <property type="molecule type" value="Genomic_DNA"/>
</dbReference>
<keyword evidence="3 6" id="KW-0812">Transmembrane</keyword>
<dbReference type="Gene3D" id="1.20.1250.20">
    <property type="entry name" value="MFS general substrate transporter like domains"/>
    <property type="match status" value="1"/>
</dbReference>
<dbReference type="OrthoDB" id="2985014at2759"/>
<feature type="transmembrane region" description="Helical" evidence="6">
    <location>
        <begin position="410"/>
        <end position="431"/>
    </location>
</feature>
<dbReference type="InterPro" id="IPR011701">
    <property type="entry name" value="MFS"/>
</dbReference>
<evidence type="ECO:0000256" key="5">
    <source>
        <dbReference type="ARBA" id="ARBA00023136"/>
    </source>
</evidence>